<dbReference type="OrthoDB" id="9996640at2759"/>
<dbReference type="Proteomes" id="UP000838412">
    <property type="component" value="Chromosome 16"/>
</dbReference>
<gene>
    <name evidence="2" type="primary">Hypp8068</name>
    <name evidence="2" type="ORF">BLAG_LOCUS9481</name>
</gene>
<accession>A0A8J9Z6C0</accession>
<dbReference type="EMBL" id="OV696701">
    <property type="protein sequence ID" value="CAH1247970.1"/>
    <property type="molecule type" value="Genomic_DNA"/>
</dbReference>
<sequence length="130" mass="14311">MQCRHLLGLSATLVAVWLSADVTDAAIGRWPLNGGPCPYDDSDRTPCGFGCWCDSEYSYCSTPPPCFDPSCHRCWPELNDFCCEKRWSEPHCDYVGVTEGTSPWDFCPLDMDAPGIVAAGPQQMQLPTGK</sequence>
<organism evidence="2 3">
    <name type="scientific">Branchiostoma lanceolatum</name>
    <name type="common">Common lancelet</name>
    <name type="synonym">Amphioxus lanceolatum</name>
    <dbReference type="NCBI Taxonomy" id="7740"/>
    <lineage>
        <taxon>Eukaryota</taxon>
        <taxon>Metazoa</taxon>
        <taxon>Chordata</taxon>
        <taxon>Cephalochordata</taxon>
        <taxon>Leptocardii</taxon>
        <taxon>Amphioxiformes</taxon>
        <taxon>Branchiostomatidae</taxon>
        <taxon>Branchiostoma</taxon>
    </lineage>
</organism>
<keyword evidence="1" id="KW-0732">Signal</keyword>
<protein>
    <submittedName>
        <fullName evidence="2">Hypp8068 protein</fullName>
    </submittedName>
</protein>
<name>A0A8J9Z6C0_BRALA</name>
<feature type="chain" id="PRO_5035476553" evidence="1">
    <location>
        <begin position="26"/>
        <end position="130"/>
    </location>
</feature>
<evidence type="ECO:0000256" key="1">
    <source>
        <dbReference type="SAM" id="SignalP"/>
    </source>
</evidence>
<evidence type="ECO:0000313" key="3">
    <source>
        <dbReference type="Proteomes" id="UP000838412"/>
    </source>
</evidence>
<dbReference type="AlphaFoldDB" id="A0A8J9Z6C0"/>
<proteinExistence type="predicted"/>
<keyword evidence="3" id="KW-1185">Reference proteome</keyword>
<feature type="signal peptide" evidence="1">
    <location>
        <begin position="1"/>
        <end position="25"/>
    </location>
</feature>
<evidence type="ECO:0000313" key="2">
    <source>
        <dbReference type="EMBL" id="CAH1247970.1"/>
    </source>
</evidence>
<reference evidence="2" key="1">
    <citation type="submission" date="2022-01" db="EMBL/GenBank/DDBJ databases">
        <authorList>
            <person name="Braso-Vives M."/>
        </authorList>
    </citation>
    <scope>NUCLEOTIDE SEQUENCE</scope>
</reference>